<dbReference type="STRING" id="216938.SHELI_v1c07900"/>
<dbReference type="AlphaFoldDB" id="A0A1B3SLD1"/>
<keyword evidence="3" id="KW-1185">Reference proteome</keyword>
<dbReference type="OrthoDB" id="9799173at2"/>
<feature type="domain" description="Antitoxin SocA-like Panacea" evidence="1">
    <location>
        <begin position="33"/>
        <end position="128"/>
    </location>
</feature>
<dbReference type="EMBL" id="CP017015">
    <property type="protein sequence ID" value="AOG60739.1"/>
    <property type="molecule type" value="Genomic_DNA"/>
</dbReference>
<proteinExistence type="predicted"/>
<sequence>MFFYSKTEYVNLILNFIAKIKNSKNIKVTQIQIQKIIYIIYAYFLLFKKPIAKIDFETWKWGPVIYELWKEQTKYKDKNIPLSYDDVLDKKTVFHKQDYEIINKIIEFMLSLSSWDVVEICHSQTPWKKLYRPSKNIKIKDEDIFKFHNENKDNFFCYLDFIVNCENQKK</sequence>
<reference evidence="2 3" key="1">
    <citation type="submission" date="2016-08" db="EMBL/GenBank/DDBJ databases">
        <title>Complete genome sequence of Spiroplasma helicoides TABS-2 (DSM 22551).</title>
        <authorList>
            <person name="Shen W.-Y."/>
            <person name="Lo W.-S."/>
            <person name="Lai Y.-C."/>
            <person name="Kuo C.-H."/>
        </authorList>
    </citation>
    <scope>NUCLEOTIDE SEQUENCE [LARGE SCALE GENOMIC DNA]</scope>
    <source>
        <strain evidence="2 3">TABS-2</strain>
    </source>
</reference>
<protein>
    <recommendedName>
        <fullName evidence="1">Antitoxin SocA-like Panacea domain-containing protein</fullName>
    </recommendedName>
</protein>
<name>A0A1B3SLD1_9MOLU</name>
<evidence type="ECO:0000313" key="2">
    <source>
        <dbReference type="EMBL" id="AOG60739.1"/>
    </source>
</evidence>
<dbReference type="KEGG" id="shj:SHELI_v1c07900"/>
<gene>
    <name evidence="2" type="ORF">SHELI_v1c07900</name>
</gene>
<evidence type="ECO:0000259" key="1">
    <source>
        <dbReference type="Pfam" id="PF13274"/>
    </source>
</evidence>
<dbReference type="Proteomes" id="UP000094378">
    <property type="component" value="Chromosome"/>
</dbReference>
<accession>A0A1B3SLD1</accession>
<organism evidence="2 3">
    <name type="scientific">Spiroplasma helicoides</name>
    <dbReference type="NCBI Taxonomy" id="216938"/>
    <lineage>
        <taxon>Bacteria</taxon>
        <taxon>Bacillati</taxon>
        <taxon>Mycoplasmatota</taxon>
        <taxon>Mollicutes</taxon>
        <taxon>Entomoplasmatales</taxon>
        <taxon>Spiroplasmataceae</taxon>
        <taxon>Spiroplasma</taxon>
    </lineage>
</organism>
<dbReference type="InterPro" id="IPR025272">
    <property type="entry name" value="SocA_Panacea"/>
</dbReference>
<dbReference type="Pfam" id="PF13274">
    <property type="entry name" value="SocA_Panacea"/>
    <property type="match status" value="1"/>
</dbReference>
<evidence type="ECO:0000313" key="3">
    <source>
        <dbReference type="Proteomes" id="UP000094378"/>
    </source>
</evidence>
<dbReference type="RefSeq" id="WP_069116905.1">
    <property type="nucleotide sequence ID" value="NZ_CP017015.1"/>
</dbReference>